<dbReference type="InterPro" id="IPR000055">
    <property type="entry name" value="Restrct_endonuc_typeI_TRD"/>
</dbReference>
<dbReference type="AlphaFoldDB" id="A0A855GVJ7"/>
<dbReference type="Gene3D" id="1.10.287.1120">
    <property type="entry name" value="Bipartite methylase S protein"/>
    <property type="match status" value="1"/>
</dbReference>
<evidence type="ECO:0000256" key="2">
    <source>
        <dbReference type="ARBA" id="ARBA00022747"/>
    </source>
</evidence>
<dbReference type="InterPro" id="IPR044946">
    <property type="entry name" value="Restrct_endonuc_typeI_TRD_sf"/>
</dbReference>
<dbReference type="CDD" id="cd17246">
    <property type="entry name" value="RMtype1_S_SonII-TRD2-CR2_like"/>
    <property type="match status" value="1"/>
</dbReference>
<dbReference type="GO" id="GO:0009307">
    <property type="term" value="P:DNA restriction-modification system"/>
    <property type="evidence" value="ECO:0007669"/>
    <property type="project" value="UniProtKB-KW"/>
</dbReference>
<dbReference type="EMBL" id="PIXC01000004">
    <property type="protein sequence ID" value="PKE26835.1"/>
    <property type="molecule type" value="Genomic_DNA"/>
</dbReference>
<evidence type="ECO:0000256" key="3">
    <source>
        <dbReference type="ARBA" id="ARBA00023125"/>
    </source>
</evidence>
<dbReference type="PANTHER" id="PTHR30408">
    <property type="entry name" value="TYPE-1 RESTRICTION ENZYME ECOKI SPECIFICITY PROTEIN"/>
    <property type="match status" value="1"/>
</dbReference>
<dbReference type="InterPro" id="IPR052021">
    <property type="entry name" value="Type-I_RS_S_subunit"/>
</dbReference>
<evidence type="ECO:0000313" key="6">
    <source>
        <dbReference type="EMBL" id="PKE26835.1"/>
    </source>
</evidence>
<dbReference type="Proteomes" id="UP000233482">
    <property type="component" value="Unassembled WGS sequence"/>
</dbReference>
<organism evidence="6 7">
    <name type="scientific">Macrococcoides caseolyticum</name>
    <dbReference type="NCBI Taxonomy" id="69966"/>
    <lineage>
        <taxon>Bacteria</taxon>
        <taxon>Bacillati</taxon>
        <taxon>Bacillota</taxon>
        <taxon>Bacilli</taxon>
        <taxon>Bacillales</taxon>
        <taxon>Staphylococcaceae</taxon>
        <taxon>Macrococcoides</taxon>
    </lineage>
</organism>
<comment type="similarity">
    <text evidence="1">Belongs to the type-I restriction system S methylase family.</text>
</comment>
<name>A0A855GVJ7_9STAP</name>
<feature type="domain" description="Type I restriction modification DNA specificity" evidence="5">
    <location>
        <begin position="216"/>
        <end position="391"/>
    </location>
</feature>
<accession>A0A855GVJ7</accession>
<keyword evidence="6" id="KW-0540">Nuclease</keyword>
<dbReference type="Gene3D" id="3.90.220.20">
    <property type="entry name" value="DNA methylase specificity domains"/>
    <property type="match status" value="2"/>
</dbReference>
<evidence type="ECO:0000256" key="4">
    <source>
        <dbReference type="SAM" id="Coils"/>
    </source>
</evidence>
<keyword evidence="3" id="KW-0238">DNA-binding</keyword>
<keyword evidence="2" id="KW-0680">Restriction system</keyword>
<protein>
    <submittedName>
        <fullName evidence="6">Restriction endonuclease subunit S</fullName>
    </submittedName>
</protein>
<sequence>MSNVPDIRFKGFTDAWEQRKLGDIKDVRDGTHDSPKYYDKGYPLITSKNLKEWGLDLSEVNYISKEDYISFNKRSQVNIGDILFGMIGTIGNPVLIVEEKFAIKNVALIKENVNFPNIFLIQMLKSPLFNRFIQIENAGGTQKFISLSKIRGFKLFTPSLEEQMKIGKILRDADKTITLLQRKINNLNKVKKGLLQKLFPAKQSINPRIRFNGFNQDWEQRELGTFVTKSVDNRGKTPPLCEKGMHPLIEVSSLGSFNPDYTKVSKYLNENSFKNNLRNYLKPNDILFSTVGNTGEVSLMDKNINAAIAQNIVAFRAKEGFIPEYLFSAFSNDINKKKAQRIVMGAVQPSIKVSQLQKVNYCISLDIKEQYKIGALFKELDNTITLLQKELEMNKQIKKGFLQKLFPKE</sequence>
<proteinExistence type="inferred from homology"/>
<dbReference type="Pfam" id="PF01420">
    <property type="entry name" value="Methylase_S"/>
    <property type="match status" value="2"/>
</dbReference>
<reference evidence="6 7" key="1">
    <citation type="submission" date="2017-12" db="EMBL/GenBank/DDBJ databases">
        <title>Genomics of Macrococcus caseolyticus.</title>
        <authorList>
            <person name="MacFadyen A.C."/>
            <person name="Paterson G.K."/>
        </authorList>
    </citation>
    <scope>NUCLEOTIDE SEQUENCE [LARGE SCALE GENOMIC DNA]</scope>
    <source>
        <strain evidence="6 7">5788_EF188</strain>
    </source>
</reference>
<comment type="caution">
    <text evidence="6">The sequence shown here is derived from an EMBL/GenBank/DDBJ whole genome shotgun (WGS) entry which is preliminary data.</text>
</comment>
<feature type="domain" description="Type I restriction modification DNA specificity" evidence="5">
    <location>
        <begin position="15"/>
        <end position="188"/>
    </location>
</feature>
<evidence type="ECO:0000259" key="5">
    <source>
        <dbReference type="Pfam" id="PF01420"/>
    </source>
</evidence>
<dbReference type="SUPFAM" id="SSF116734">
    <property type="entry name" value="DNA methylase specificity domain"/>
    <property type="match status" value="2"/>
</dbReference>
<dbReference type="GO" id="GO:0003677">
    <property type="term" value="F:DNA binding"/>
    <property type="evidence" value="ECO:0007669"/>
    <property type="project" value="UniProtKB-KW"/>
</dbReference>
<evidence type="ECO:0000313" key="7">
    <source>
        <dbReference type="Proteomes" id="UP000233482"/>
    </source>
</evidence>
<gene>
    <name evidence="6" type="ORF">CW686_02645</name>
</gene>
<dbReference type="RefSeq" id="WP_101144091.1">
    <property type="nucleotide sequence ID" value="NZ_CP073801.1"/>
</dbReference>
<feature type="coiled-coil region" evidence="4">
    <location>
        <begin position="170"/>
        <end position="197"/>
    </location>
</feature>
<keyword evidence="6" id="KW-0378">Hydrolase</keyword>
<keyword evidence="4" id="KW-0175">Coiled coil</keyword>
<dbReference type="GO" id="GO:0004519">
    <property type="term" value="F:endonuclease activity"/>
    <property type="evidence" value="ECO:0007669"/>
    <property type="project" value="UniProtKB-KW"/>
</dbReference>
<dbReference type="PANTHER" id="PTHR30408:SF12">
    <property type="entry name" value="TYPE I RESTRICTION ENZYME MJAVIII SPECIFICITY SUBUNIT"/>
    <property type="match status" value="1"/>
</dbReference>
<keyword evidence="6" id="KW-0255">Endonuclease</keyword>
<evidence type="ECO:0000256" key="1">
    <source>
        <dbReference type="ARBA" id="ARBA00010923"/>
    </source>
</evidence>